<feature type="transmembrane region" description="Helical" evidence="10">
    <location>
        <begin position="49"/>
        <end position="74"/>
    </location>
</feature>
<keyword evidence="4" id="KW-0256">Endoplasmic reticulum</keyword>
<dbReference type="GO" id="GO:0008289">
    <property type="term" value="F:lipid binding"/>
    <property type="evidence" value="ECO:0007669"/>
    <property type="project" value="UniProtKB-KW"/>
</dbReference>
<organism evidence="12 13">
    <name type="scientific">[Myrmecia] bisecta</name>
    <dbReference type="NCBI Taxonomy" id="41462"/>
    <lineage>
        <taxon>Eukaryota</taxon>
        <taxon>Viridiplantae</taxon>
        <taxon>Chlorophyta</taxon>
        <taxon>core chlorophytes</taxon>
        <taxon>Trebouxiophyceae</taxon>
        <taxon>Trebouxiales</taxon>
        <taxon>Trebouxiaceae</taxon>
        <taxon>Myrmecia</taxon>
    </lineage>
</organism>
<dbReference type="InterPro" id="IPR031468">
    <property type="entry name" value="SMP_LBD"/>
</dbReference>
<keyword evidence="5 10" id="KW-1133">Transmembrane helix</keyword>
<feature type="compositionally biased region" description="Basic and acidic residues" evidence="9">
    <location>
        <begin position="693"/>
        <end position="704"/>
    </location>
</feature>
<feature type="compositionally biased region" description="Low complexity" evidence="9">
    <location>
        <begin position="1293"/>
        <end position="1314"/>
    </location>
</feature>
<feature type="region of interest" description="Disordered" evidence="9">
    <location>
        <begin position="649"/>
        <end position="715"/>
    </location>
</feature>
<keyword evidence="3 10" id="KW-0812">Transmembrane</keyword>
<evidence type="ECO:0000256" key="7">
    <source>
        <dbReference type="ARBA" id="ARBA00023121"/>
    </source>
</evidence>
<dbReference type="Pfam" id="PF23065">
    <property type="entry name" value="PH_SMPa"/>
    <property type="match status" value="1"/>
</dbReference>
<evidence type="ECO:0000256" key="1">
    <source>
        <dbReference type="ARBA" id="ARBA00004586"/>
    </source>
</evidence>
<gene>
    <name evidence="12" type="ORF">WJX72_004986</name>
</gene>
<reference evidence="12 13" key="1">
    <citation type="journal article" date="2024" name="Nat. Commun.">
        <title>Phylogenomics reveals the evolutionary origins of lichenization in chlorophyte algae.</title>
        <authorList>
            <person name="Puginier C."/>
            <person name="Libourel C."/>
            <person name="Otte J."/>
            <person name="Skaloud P."/>
            <person name="Haon M."/>
            <person name="Grisel S."/>
            <person name="Petersen M."/>
            <person name="Berrin J.G."/>
            <person name="Delaux P.M."/>
            <person name="Dal Grande F."/>
            <person name="Keller J."/>
        </authorList>
    </citation>
    <scope>NUCLEOTIDE SEQUENCE [LARGE SCALE GENOMIC DNA]</scope>
    <source>
        <strain evidence="12 13">SAG 2043</strain>
    </source>
</reference>
<dbReference type="PANTHER" id="PTHR13466">
    <property type="entry name" value="TEX2 PROTEIN-RELATED"/>
    <property type="match status" value="1"/>
</dbReference>
<feature type="region of interest" description="Disordered" evidence="9">
    <location>
        <begin position="956"/>
        <end position="1116"/>
    </location>
</feature>
<dbReference type="EMBL" id="JALJOR010000004">
    <property type="protein sequence ID" value="KAK9817962.1"/>
    <property type="molecule type" value="Genomic_DNA"/>
</dbReference>
<evidence type="ECO:0000313" key="13">
    <source>
        <dbReference type="Proteomes" id="UP001489004"/>
    </source>
</evidence>
<dbReference type="SUPFAM" id="SSF50729">
    <property type="entry name" value="PH domain-like"/>
    <property type="match status" value="1"/>
</dbReference>
<feature type="compositionally biased region" description="Basic and acidic residues" evidence="9">
    <location>
        <begin position="482"/>
        <end position="492"/>
    </location>
</feature>
<evidence type="ECO:0000256" key="6">
    <source>
        <dbReference type="ARBA" id="ARBA00023055"/>
    </source>
</evidence>
<feature type="compositionally biased region" description="Low complexity" evidence="9">
    <location>
        <begin position="423"/>
        <end position="434"/>
    </location>
</feature>
<dbReference type="GO" id="GO:0005789">
    <property type="term" value="C:endoplasmic reticulum membrane"/>
    <property type="evidence" value="ECO:0007669"/>
    <property type="project" value="UniProtKB-SubCell"/>
</dbReference>
<dbReference type="InterPro" id="IPR057080">
    <property type="entry name" value="PH_SMPa"/>
</dbReference>
<feature type="region of interest" description="Disordered" evidence="9">
    <location>
        <begin position="1139"/>
        <end position="1359"/>
    </location>
</feature>
<feature type="domain" description="SMP-LTD" evidence="11">
    <location>
        <begin position="530"/>
        <end position="831"/>
    </location>
</feature>
<feature type="region of interest" description="Disordered" evidence="9">
    <location>
        <begin position="325"/>
        <end position="363"/>
    </location>
</feature>
<evidence type="ECO:0000256" key="5">
    <source>
        <dbReference type="ARBA" id="ARBA00022989"/>
    </source>
</evidence>
<feature type="compositionally biased region" description="Polar residues" evidence="9">
    <location>
        <begin position="1339"/>
        <end position="1348"/>
    </location>
</feature>
<sequence>MFLRRNRGRERPLAHQLDEWIAYLVGAAALLYILRCLPPLMAPQGALGVLLLFSSGALLGAVLLVVAAVIVFLVCTEPEAPKAAAKASGALKPVETHPGDPSLRDEERHQFYLSIIAEMTAAAEQPQRPPHSISCQGEYSGWIYTMPGSMYDRKQAIPNWPPPIDGPKAVARKWWATTRGGSLFLAQQPAKEEDLQVPIAEICLKGCSINIVTEGTRGKTRWWRKCPLHISHTDRVLMSDEKEFFLFAMGSAAKEQWFNVLRWACEGGGAAKVVEQLYDTYSANVRGASIMPYPQMDYTGEATVELRNADSGPLDGKGKKAWGWKSQWSLRKSPDKARTPRSKLNKGSAAHPDASPQAAMVSPEEVERLWMAAPALPAAATSSGKSQEGVRAPRSPVKEATPAADGRQAQPGGATGTSRNSKAGAQDAEGAALAPISTSPVKPPGLDWGDTPTSAQRAGSHDGGLSGQADRLQARTMPPRRYTMEDLSRLQSREGSSSGDLGTPLAGSSPRTNEPSGAVKGLEGGGVVFPSVAVEHAINMLLARLAFDLLRSPDFRAEVKARIQKKVNELRMPDYVHNLEVESIDLGHAVPAIRNLRGLPSPTAAIWPQAMFELEYDGNITVELKTRVEPRDGQAWAQFDKSLARWEGDSMDHTSTVRRSDSGSTTLVQTGVTSPVDSDGEASDSEGGAASNDVERSSKSEDAATNKGGKKKLGGRFMGMLPLRKRFVQGIRQLAESTADSISKMQLRMRLNVKSLKGTLVVWLPPPPGDRLWYSFITVPELEIEAKPLVAGRFLKYSAQAVRVSQWIASKAQSSMAKNLVFPSCNDFVIPGLLAVDHIAACATVPGFMEPHKGATTGRTSVDGANSEDEANGTPSASRGPSRPGSAGTKLGTMSTGDRKAGDGKLQQPGPGAASLPGQPAIPHGSLLRVSSSESDSAEAGTLFVAAAPAGEFDPLTGAPTAGAGLQAQGSDHGLRPELPSLSTAAGGSPGRGVLLYADDSPRRNLPPLDPFLEVSSPLSAAPAAGGLPAEGGLRAPVDFSAASLSSVSTSRPSGAVGTAGAMDSTAVGPPVGSTMAAESPTAHMPDASTLGVRDHRPLAPERGASRTASPPRRAFDSSILDRLAAALPDAKSLAHDAPFTASSAAHPAAAAQHTVTMPGDAPLSTSDHLVTSSAALPSSPASADPLSAASPAAADRIPADAGEAFAARDVPAGPDTSQAGAATPPRPRGVAKNAWSYPSPVGSPGFERQRTRSTGFEVSEGLLGAGSQPDVAQDSVAAGSSWQHSTARESAEFGSASAGSAAESSSGPDLALADLDDPHAHEMEGVPYDDAAAEGQMSPATSPTSRGASPDGAEDAALRNKAWFQQRKGLVGTALSKNWNAFKARNPHLDSQGKKLAAGLHTLRGQAEERVRKAIAAKEQQRKAGT</sequence>
<evidence type="ECO:0000256" key="10">
    <source>
        <dbReference type="SAM" id="Phobius"/>
    </source>
</evidence>
<keyword evidence="2" id="KW-0813">Transport</keyword>
<keyword evidence="6" id="KW-0445">Lipid transport</keyword>
<evidence type="ECO:0000259" key="11">
    <source>
        <dbReference type="PROSITE" id="PS51847"/>
    </source>
</evidence>
<dbReference type="Proteomes" id="UP001489004">
    <property type="component" value="Unassembled WGS sequence"/>
</dbReference>
<feature type="compositionally biased region" description="Low complexity" evidence="9">
    <location>
        <begin position="1139"/>
        <end position="1155"/>
    </location>
</feature>
<name>A0AAW1QBE4_9CHLO</name>
<accession>A0AAW1QBE4</accession>
<protein>
    <recommendedName>
        <fullName evidence="11">SMP-LTD domain-containing protein</fullName>
    </recommendedName>
</protein>
<feature type="region of interest" description="Disordered" evidence="9">
    <location>
        <begin position="850"/>
        <end position="934"/>
    </location>
</feature>
<feature type="compositionally biased region" description="Low complexity" evidence="9">
    <location>
        <begin position="1173"/>
        <end position="1202"/>
    </location>
</feature>
<evidence type="ECO:0000256" key="2">
    <source>
        <dbReference type="ARBA" id="ARBA00022448"/>
    </source>
</evidence>
<feature type="compositionally biased region" description="Polar residues" evidence="9">
    <location>
        <begin position="662"/>
        <end position="676"/>
    </location>
</feature>
<dbReference type="PANTHER" id="PTHR13466:SF0">
    <property type="entry name" value="SMP-LTD DOMAIN-CONTAINING PROTEIN"/>
    <property type="match status" value="1"/>
</dbReference>
<keyword evidence="7" id="KW-0446">Lipid-binding</keyword>
<keyword evidence="13" id="KW-1185">Reference proteome</keyword>
<evidence type="ECO:0000256" key="9">
    <source>
        <dbReference type="SAM" id="MobiDB-lite"/>
    </source>
</evidence>
<evidence type="ECO:0000256" key="8">
    <source>
        <dbReference type="ARBA" id="ARBA00023136"/>
    </source>
</evidence>
<evidence type="ECO:0000313" key="12">
    <source>
        <dbReference type="EMBL" id="KAK9817962.1"/>
    </source>
</evidence>
<comment type="subcellular location">
    <subcellularLocation>
        <location evidence="1">Endoplasmic reticulum membrane</location>
    </subcellularLocation>
</comment>
<feature type="compositionally biased region" description="Low complexity" evidence="9">
    <location>
        <begin position="1016"/>
        <end position="1054"/>
    </location>
</feature>
<comment type="caution">
    <text evidence="12">The sequence shown here is derived from an EMBL/GenBank/DDBJ whole genome shotgun (WGS) entry which is preliminary data.</text>
</comment>
<feature type="transmembrane region" description="Helical" evidence="10">
    <location>
        <begin position="20"/>
        <end position="37"/>
    </location>
</feature>
<keyword evidence="8 10" id="KW-0472">Membrane</keyword>
<evidence type="ECO:0000256" key="4">
    <source>
        <dbReference type="ARBA" id="ARBA00022824"/>
    </source>
</evidence>
<proteinExistence type="predicted"/>
<feature type="compositionally biased region" description="Low complexity" evidence="9">
    <location>
        <begin position="873"/>
        <end position="889"/>
    </location>
</feature>
<evidence type="ECO:0000256" key="3">
    <source>
        <dbReference type="ARBA" id="ARBA00022692"/>
    </source>
</evidence>
<dbReference type="PROSITE" id="PS51847">
    <property type="entry name" value="SMP"/>
    <property type="match status" value="1"/>
</dbReference>
<dbReference type="CDD" id="cd21675">
    <property type="entry name" value="SMP_TEX2"/>
    <property type="match status" value="1"/>
</dbReference>
<dbReference type="GO" id="GO:0006869">
    <property type="term" value="P:lipid transport"/>
    <property type="evidence" value="ECO:0007669"/>
    <property type="project" value="UniProtKB-KW"/>
</dbReference>
<feature type="region of interest" description="Disordered" evidence="9">
    <location>
        <begin position="377"/>
        <end position="519"/>
    </location>
</feature>